<dbReference type="InterPro" id="IPR036291">
    <property type="entry name" value="NAD(P)-bd_dom_sf"/>
</dbReference>
<feature type="signal peptide" evidence="2">
    <location>
        <begin position="1"/>
        <end position="21"/>
    </location>
</feature>
<evidence type="ECO:0000256" key="1">
    <source>
        <dbReference type="ARBA" id="ARBA00023002"/>
    </source>
</evidence>
<sequence>MPPQLFSISLILLILSCCCSGLAIPSSSIVTGANGFVGRHIVHALLIQQRQCDDVIICLVRDGKVKCEQSYWDAYLSDLKESEQCLVKVLPYDMLDDGSTLRSALQAASTSSPSSKICVYHTASVFGPTEDPVQTANDNVKSAEVVVEAMQQFILPARLVLTSSMAAVRATNQTPLNNKYYTNKDWNTLSTLDPNNWGSCYQYSKAESERRASKLVAKCPNDLEFIALCPSFVFGPPPPLPKQLQSQSSLIKQWLSGASQVQSRLCVDVRDVAKAHIAAGQMDLGDSNDHKRYILSTEARLSSELTGEALKRAVEQHLRKSGSSSNIDTSKITCDTVFDGGAIKIGNKEVECTDILRDELGVTCRSVDETFYDMVVAMLAGESF</sequence>
<protein>
    <submittedName>
        <fullName evidence="4">Aldehyde reductase</fullName>
        <ecNumber evidence="4">1.1.1.-</ecNumber>
    </submittedName>
</protein>
<comment type="caution">
    <text evidence="4">The sequence shown here is derived from an EMBL/GenBank/DDBJ whole genome shotgun (WGS) entry which is preliminary data.</text>
</comment>
<name>A0AAD8YFB6_9STRA</name>
<evidence type="ECO:0000259" key="3">
    <source>
        <dbReference type="Pfam" id="PF07993"/>
    </source>
</evidence>
<dbReference type="PANTHER" id="PTHR10366:SF831">
    <property type="entry name" value="NAD-DEPENDENT EPIMERASE_DEHYDRATASE DOMAIN-CONTAINING PROTEIN"/>
    <property type="match status" value="1"/>
</dbReference>
<keyword evidence="2" id="KW-0732">Signal</keyword>
<accession>A0AAD8YFB6</accession>
<keyword evidence="1 4" id="KW-0560">Oxidoreductase</keyword>
<reference evidence="4" key="1">
    <citation type="submission" date="2023-06" db="EMBL/GenBank/DDBJ databases">
        <title>Survivors Of The Sea: Transcriptome response of Skeletonema marinoi to long-term dormancy.</title>
        <authorList>
            <person name="Pinder M.I.M."/>
            <person name="Kourtchenko O."/>
            <person name="Robertson E.K."/>
            <person name="Larsson T."/>
            <person name="Maumus F."/>
            <person name="Osuna-Cruz C.M."/>
            <person name="Vancaester E."/>
            <person name="Stenow R."/>
            <person name="Vandepoele K."/>
            <person name="Ploug H."/>
            <person name="Bruchert V."/>
            <person name="Godhe A."/>
            <person name="Topel M."/>
        </authorList>
    </citation>
    <scope>NUCLEOTIDE SEQUENCE</scope>
    <source>
        <strain evidence="4">R05AC</strain>
    </source>
</reference>
<proteinExistence type="predicted"/>
<feature type="domain" description="Thioester reductase (TE)" evidence="3">
    <location>
        <begin position="30"/>
        <end position="254"/>
    </location>
</feature>
<dbReference type="EC" id="1.1.1.-" evidence="4"/>
<dbReference type="Gene3D" id="3.40.50.720">
    <property type="entry name" value="NAD(P)-binding Rossmann-like Domain"/>
    <property type="match status" value="1"/>
</dbReference>
<dbReference type="PANTHER" id="PTHR10366">
    <property type="entry name" value="NAD DEPENDENT EPIMERASE/DEHYDRATASE"/>
    <property type="match status" value="1"/>
</dbReference>
<evidence type="ECO:0000313" key="4">
    <source>
        <dbReference type="EMBL" id="KAK1745283.1"/>
    </source>
</evidence>
<dbReference type="Pfam" id="PF07993">
    <property type="entry name" value="NAD_binding_4"/>
    <property type="match status" value="1"/>
</dbReference>
<dbReference type="AlphaFoldDB" id="A0AAD8YFB6"/>
<keyword evidence="5" id="KW-1185">Reference proteome</keyword>
<dbReference type="SUPFAM" id="SSF51735">
    <property type="entry name" value="NAD(P)-binding Rossmann-fold domains"/>
    <property type="match status" value="1"/>
</dbReference>
<dbReference type="GO" id="GO:0016616">
    <property type="term" value="F:oxidoreductase activity, acting on the CH-OH group of donors, NAD or NADP as acceptor"/>
    <property type="evidence" value="ECO:0007669"/>
    <property type="project" value="TreeGrafter"/>
</dbReference>
<evidence type="ECO:0000256" key="2">
    <source>
        <dbReference type="SAM" id="SignalP"/>
    </source>
</evidence>
<organism evidence="4 5">
    <name type="scientific">Skeletonema marinoi</name>
    <dbReference type="NCBI Taxonomy" id="267567"/>
    <lineage>
        <taxon>Eukaryota</taxon>
        <taxon>Sar</taxon>
        <taxon>Stramenopiles</taxon>
        <taxon>Ochrophyta</taxon>
        <taxon>Bacillariophyta</taxon>
        <taxon>Coscinodiscophyceae</taxon>
        <taxon>Thalassiosirophycidae</taxon>
        <taxon>Thalassiosirales</taxon>
        <taxon>Skeletonemataceae</taxon>
        <taxon>Skeletonema</taxon>
        <taxon>Skeletonema marinoi-dohrnii complex</taxon>
    </lineage>
</organism>
<gene>
    <name evidence="4" type="ORF">QTG54_004574</name>
</gene>
<dbReference type="InterPro" id="IPR013120">
    <property type="entry name" value="FAR_NAD-bd"/>
</dbReference>
<feature type="chain" id="PRO_5042156913" evidence="2">
    <location>
        <begin position="22"/>
        <end position="384"/>
    </location>
</feature>
<evidence type="ECO:0000313" key="5">
    <source>
        <dbReference type="Proteomes" id="UP001224775"/>
    </source>
</evidence>
<dbReference type="InterPro" id="IPR050425">
    <property type="entry name" value="NAD(P)_dehydrat-like"/>
</dbReference>
<dbReference type="EMBL" id="JATAAI010000006">
    <property type="protein sequence ID" value="KAK1745283.1"/>
    <property type="molecule type" value="Genomic_DNA"/>
</dbReference>
<dbReference type="Proteomes" id="UP001224775">
    <property type="component" value="Unassembled WGS sequence"/>
</dbReference>